<feature type="transmembrane region" description="Helical" evidence="5">
    <location>
        <begin position="13"/>
        <end position="33"/>
    </location>
</feature>
<evidence type="ECO:0000256" key="3">
    <source>
        <dbReference type="ARBA" id="ARBA00022989"/>
    </source>
</evidence>
<reference evidence="6 7" key="1">
    <citation type="submission" date="2020-02" db="EMBL/GenBank/DDBJ databases">
        <title>Genome sequences of Thiorhodococcus mannitoliphagus and Thiorhodococcus minor, purple sulfur photosynthetic bacteria in the gammaproteobacterial family, Chromatiaceae.</title>
        <authorList>
            <person name="Aviles F.A."/>
            <person name="Meyer T.E."/>
            <person name="Kyndt J.A."/>
        </authorList>
    </citation>
    <scope>NUCLEOTIDE SEQUENCE [LARGE SCALE GENOMIC DNA]</scope>
    <source>
        <strain evidence="6 7">DSM 11518</strain>
    </source>
</reference>
<proteinExistence type="predicted"/>
<keyword evidence="2 5" id="KW-0812">Transmembrane</keyword>
<keyword evidence="3 5" id="KW-1133">Transmembrane helix</keyword>
<evidence type="ECO:0000256" key="2">
    <source>
        <dbReference type="ARBA" id="ARBA00022692"/>
    </source>
</evidence>
<evidence type="ECO:0000256" key="4">
    <source>
        <dbReference type="ARBA" id="ARBA00023136"/>
    </source>
</evidence>
<evidence type="ECO:0000313" key="6">
    <source>
        <dbReference type="EMBL" id="NEV64928.1"/>
    </source>
</evidence>
<gene>
    <name evidence="6" type="ORF">G3446_24195</name>
</gene>
<keyword evidence="4 5" id="KW-0472">Membrane</keyword>
<dbReference type="AlphaFoldDB" id="A0A6M0K570"/>
<dbReference type="EMBL" id="JAAIJQ010000124">
    <property type="protein sequence ID" value="NEV64928.1"/>
    <property type="molecule type" value="Genomic_DNA"/>
</dbReference>
<feature type="transmembrane region" description="Helical" evidence="5">
    <location>
        <begin position="45"/>
        <end position="68"/>
    </location>
</feature>
<name>A0A6M0K570_9GAMM</name>
<accession>A0A6M0K570</accession>
<organism evidence="6 7">
    <name type="scientific">Thiorhodococcus minor</name>
    <dbReference type="NCBI Taxonomy" id="57489"/>
    <lineage>
        <taxon>Bacteria</taxon>
        <taxon>Pseudomonadati</taxon>
        <taxon>Pseudomonadota</taxon>
        <taxon>Gammaproteobacteria</taxon>
        <taxon>Chromatiales</taxon>
        <taxon>Chromatiaceae</taxon>
        <taxon>Thiorhodococcus</taxon>
    </lineage>
</organism>
<evidence type="ECO:0000256" key="5">
    <source>
        <dbReference type="SAM" id="Phobius"/>
    </source>
</evidence>
<sequence length="70" mass="7847">MNFIPSEFAIGEVYFPPLLIAAVLGMTLAWLTANQLNRYRLSRFFFYPPLVLLALAVIYTVIIGTVVIPS</sequence>
<dbReference type="Pfam" id="PF07869">
    <property type="entry name" value="DUF1656"/>
    <property type="match status" value="1"/>
</dbReference>
<protein>
    <submittedName>
        <fullName evidence="6">DUF1656 domain-containing protein</fullName>
    </submittedName>
</protein>
<dbReference type="RefSeq" id="WP_164456160.1">
    <property type="nucleotide sequence ID" value="NZ_JAAIJQ010000124.1"/>
</dbReference>
<evidence type="ECO:0000256" key="1">
    <source>
        <dbReference type="ARBA" id="ARBA00022475"/>
    </source>
</evidence>
<keyword evidence="1" id="KW-1003">Cell membrane</keyword>
<dbReference type="Proteomes" id="UP000483379">
    <property type="component" value="Unassembled WGS sequence"/>
</dbReference>
<comment type="caution">
    <text evidence="6">The sequence shown here is derived from an EMBL/GenBank/DDBJ whole genome shotgun (WGS) entry which is preliminary data.</text>
</comment>
<dbReference type="InterPro" id="IPR012451">
    <property type="entry name" value="DUF1656"/>
</dbReference>
<evidence type="ECO:0000313" key="7">
    <source>
        <dbReference type="Proteomes" id="UP000483379"/>
    </source>
</evidence>
<keyword evidence="7" id="KW-1185">Reference proteome</keyword>